<organism evidence="1 2">
    <name type="scientific">Paenibacillus oenotherae</name>
    <dbReference type="NCBI Taxonomy" id="1435645"/>
    <lineage>
        <taxon>Bacteria</taxon>
        <taxon>Bacillati</taxon>
        <taxon>Bacillota</taxon>
        <taxon>Bacilli</taxon>
        <taxon>Bacillales</taxon>
        <taxon>Paenibacillaceae</taxon>
        <taxon>Paenibacillus</taxon>
    </lineage>
</organism>
<dbReference type="EMBL" id="JAHZIJ010000002">
    <property type="protein sequence ID" value="MBW7474319.1"/>
    <property type="molecule type" value="Genomic_DNA"/>
</dbReference>
<proteinExistence type="predicted"/>
<protein>
    <recommendedName>
        <fullName evidence="3">HNH endonuclease</fullName>
    </recommendedName>
</protein>
<evidence type="ECO:0008006" key="3">
    <source>
        <dbReference type="Google" id="ProtNLM"/>
    </source>
</evidence>
<evidence type="ECO:0000313" key="2">
    <source>
        <dbReference type="Proteomes" id="UP000812277"/>
    </source>
</evidence>
<dbReference type="InterPro" id="IPR003615">
    <property type="entry name" value="HNH_nuc"/>
</dbReference>
<name>A0ABS7D308_9BACL</name>
<comment type="caution">
    <text evidence="1">The sequence shown here is derived from an EMBL/GenBank/DDBJ whole genome shotgun (WGS) entry which is preliminary data.</text>
</comment>
<evidence type="ECO:0000313" key="1">
    <source>
        <dbReference type="EMBL" id="MBW7474319.1"/>
    </source>
</evidence>
<dbReference type="RefSeq" id="WP_219871540.1">
    <property type="nucleotide sequence ID" value="NZ_JAHZIJ010000002.1"/>
</dbReference>
<dbReference type="Proteomes" id="UP000812277">
    <property type="component" value="Unassembled WGS sequence"/>
</dbReference>
<sequence>MLKVVRSTEIPATLVKECSLGGRLTEAINVYSDYFASLAEAGEEKGNSESIHKFLKYDEDDVRQKLDTMFHSKCAYCESLPKGTGLMEIEHFRPKAKVLQERGGAIRRTGYYWLAWEWENLLPSCHNCNSVIYQYIIGGDSPEVKVLRGKGNLFPLADDNMRISHHENHKYLDKEVPLLLNPCVDVPKNHLEYSDEGHIYPRSDKGYTSIITYGLDRKELFKDRLSIATLITAQIKRVRRCMTKWIADPENTSVMEELIEERDILYAYVKPEREYSLMASQIIHRFCLEAELDCPCCMQSSDEQTGDIALTT</sequence>
<dbReference type="CDD" id="cd00085">
    <property type="entry name" value="HNHc"/>
    <property type="match status" value="1"/>
</dbReference>
<accession>A0ABS7D308</accession>
<reference evidence="1 2" key="1">
    <citation type="submission" date="2021-07" db="EMBL/GenBank/DDBJ databases">
        <title>Paenibacillus radiodurans sp. nov., isolated from the southeastern edge of Tengger Desert.</title>
        <authorList>
            <person name="Zhang G."/>
        </authorList>
    </citation>
    <scope>NUCLEOTIDE SEQUENCE [LARGE SCALE GENOMIC DNA]</scope>
    <source>
        <strain evidence="1 2">DT7-4</strain>
    </source>
</reference>
<gene>
    <name evidence="1" type="ORF">K0T92_06150</name>
</gene>
<keyword evidence="2" id="KW-1185">Reference proteome</keyword>
<dbReference type="Gene3D" id="1.10.30.50">
    <property type="match status" value="1"/>
</dbReference>